<proteinExistence type="predicted"/>
<evidence type="ECO:0000313" key="1">
    <source>
        <dbReference type="EMBL" id="KAF9619273.1"/>
    </source>
</evidence>
<dbReference type="Proteomes" id="UP000631114">
    <property type="component" value="Unassembled WGS sequence"/>
</dbReference>
<dbReference type="AlphaFoldDB" id="A0A835IPE3"/>
<dbReference type="EMBL" id="JADFTS010000002">
    <property type="protein sequence ID" value="KAF9619273.1"/>
    <property type="molecule type" value="Genomic_DNA"/>
</dbReference>
<organism evidence="1 2">
    <name type="scientific">Coptis chinensis</name>
    <dbReference type="NCBI Taxonomy" id="261450"/>
    <lineage>
        <taxon>Eukaryota</taxon>
        <taxon>Viridiplantae</taxon>
        <taxon>Streptophyta</taxon>
        <taxon>Embryophyta</taxon>
        <taxon>Tracheophyta</taxon>
        <taxon>Spermatophyta</taxon>
        <taxon>Magnoliopsida</taxon>
        <taxon>Ranunculales</taxon>
        <taxon>Ranunculaceae</taxon>
        <taxon>Coptidoideae</taxon>
        <taxon>Coptis</taxon>
    </lineage>
</organism>
<protein>
    <submittedName>
        <fullName evidence="1">Uncharacterized protein</fullName>
    </submittedName>
</protein>
<keyword evidence="2" id="KW-1185">Reference proteome</keyword>
<sequence>MNTNGLLAILDGCQNLECLELRDCVNLNLYGGLLKKRLCRIKDFKYHKEVVTVIIGDYVTNVSKYTLTYDAADKIPNWCIEADD</sequence>
<reference evidence="1 2" key="1">
    <citation type="submission" date="2020-10" db="EMBL/GenBank/DDBJ databases">
        <title>The Coptis chinensis genome and diversification of protoberbering-type alkaloids.</title>
        <authorList>
            <person name="Wang B."/>
            <person name="Shu S."/>
            <person name="Song C."/>
            <person name="Liu Y."/>
        </authorList>
    </citation>
    <scope>NUCLEOTIDE SEQUENCE [LARGE SCALE GENOMIC DNA]</scope>
    <source>
        <strain evidence="1">HL-2020</strain>
        <tissue evidence="1">Leaf</tissue>
    </source>
</reference>
<comment type="caution">
    <text evidence="1">The sequence shown here is derived from an EMBL/GenBank/DDBJ whole genome shotgun (WGS) entry which is preliminary data.</text>
</comment>
<name>A0A835IPE3_9MAGN</name>
<evidence type="ECO:0000313" key="2">
    <source>
        <dbReference type="Proteomes" id="UP000631114"/>
    </source>
</evidence>
<gene>
    <name evidence="1" type="ORF">IFM89_006460</name>
</gene>
<accession>A0A835IPE3</accession>
<dbReference type="OrthoDB" id="2095648at2759"/>